<sequence>MDGVEHFDHFRSSYPIDRKSRKYWMRLFIFMFDSAVINAYITYNMTHVVTPHSHRNFRLRLTQRSNIDRQYSKIKKEDTLEYQKKSVSSTSVCTCLKNVTHTRGADFAAP</sequence>
<keyword evidence="1" id="KW-1133">Transmembrane helix</keyword>
<keyword evidence="1" id="KW-0472">Membrane</keyword>
<gene>
    <name evidence="2" type="ORF">PAPOLLO_LOCUS16780</name>
</gene>
<protein>
    <submittedName>
        <fullName evidence="2">(apollo) hypothetical protein</fullName>
    </submittedName>
</protein>
<accession>A0A8S3XD05</accession>
<keyword evidence="3" id="KW-1185">Reference proteome</keyword>
<evidence type="ECO:0000313" key="2">
    <source>
        <dbReference type="EMBL" id="CAG5018032.1"/>
    </source>
</evidence>
<dbReference type="OrthoDB" id="118105at2759"/>
<proteinExistence type="predicted"/>
<dbReference type="PANTHER" id="PTHR46599:SF3">
    <property type="entry name" value="PIGGYBAC TRANSPOSABLE ELEMENT-DERIVED PROTEIN 4"/>
    <property type="match status" value="1"/>
</dbReference>
<keyword evidence="1" id="KW-0812">Transmembrane</keyword>
<dbReference type="AlphaFoldDB" id="A0A8S3XD05"/>
<evidence type="ECO:0000256" key="1">
    <source>
        <dbReference type="SAM" id="Phobius"/>
    </source>
</evidence>
<name>A0A8S3XD05_PARAO</name>
<dbReference type="Proteomes" id="UP000691718">
    <property type="component" value="Unassembled WGS sequence"/>
</dbReference>
<dbReference type="PANTHER" id="PTHR46599">
    <property type="entry name" value="PIGGYBAC TRANSPOSABLE ELEMENT-DERIVED PROTEIN 4"/>
    <property type="match status" value="1"/>
</dbReference>
<dbReference type="EMBL" id="CAJQZP010001125">
    <property type="protein sequence ID" value="CAG5018032.1"/>
    <property type="molecule type" value="Genomic_DNA"/>
</dbReference>
<evidence type="ECO:0000313" key="3">
    <source>
        <dbReference type="Proteomes" id="UP000691718"/>
    </source>
</evidence>
<feature type="transmembrane region" description="Helical" evidence="1">
    <location>
        <begin position="23"/>
        <end position="43"/>
    </location>
</feature>
<organism evidence="2 3">
    <name type="scientific">Parnassius apollo</name>
    <name type="common">Apollo butterfly</name>
    <name type="synonym">Papilio apollo</name>
    <dbReference type="NCBI Taxonomy" id="110799"/>
    <lineage>
        <taxon>Eukaryota</taxon>
        <taxon>Metazoa</taxon>
        <taxon>Ecdysozoa</taxon>
        <taxon>Arthropoda</taxon>
        <taxon>Hexapoda</taxon>
        <taxon>Insecta</taxon>
        <taxon>Pterygota</taxon>
        <taxon>Neoptera</taxon>
        <taxon>Endopterygota</taxon>
        <taxon>Lepidoptera</taxon>
        <taxon>Glossata</taxon>
        <taxon>Ditrysia</taxon>
        <taxon>Papilionoidea</taxon>
        <taxon>Papilionidae</taxon>
        <taxon>Parnassiinae</taxon>
        <taxon>Parnassini</taxon>
        <taxon>Parnassius</taxon>
        <taxon>Parnassius</taxon>
    </lineage>
</organism>
<comment type="caution">
    <text evidence="2">The sequence shown here is derived from an EMBL/GenBank/DDBJ whole genome shotgun (WGS) entry which is preliminary data.</text>
</comment>
<reference evidence="2" key="1">
    <citation type="submission" date="2021-04" db="EMBL/GenBank/DDBJ databases">
        <authorList>
            <person name="Tunstrom K."/>
        </authorList>
    </citation>
    <scope>NUCLEOTIDE SEQUENCE</scope>
</reference>